<feature type="coiled-coil region" evidence="2">
    <location>
        <begin position="618"/>
        <end position="664"/>
    </location>
</feature>
<feature type="compositionally biased region" description="Low complexity" evidence="3">
    <location>
        <begin position="225"/>
        <end position="246"/>
    </location>
</feature>
<feature type="region of interest" description="Disordered" evidence="3">
    <location>
        <begin position="225"/>
        <end position="267"/>
    </location>
</feature>
<evidence type="ECO:0000256" key="2">
    <source>
        <dbReference type="SAM" id="Coils"/>
    </source>
</evidence>
<dbReference type="SUPFAM" id="SSF49785">
    <property type="entry name" value="Galactose-binding domain-like"/>
    <property type="match status" value="1"/>
</dbReference>
<dbReference type="PANTHER" id="PTHR24043:SF8">
    <property type="entry name" value="EGF-LIKE DOMAIN-CONTAINING PROTEIN"/>
    <property type="match status" value="1"/>
</dbReference>
<dbReference type="Gene3D" id="2.170.300.10">
    <property type="entry name" value="Tie2 ligand-binding domain superfamily"/>
    <property type="match status" value="1"/>
</dbReference>
<dbReference type="AlphaFoldDB" id="A0A8W8NKN3"/>
<evidence type="ECO:0000313" key="6">
    <source>
        <dbReference type="Proteomes" id="UP000005408"/>
    </source>
</evidence>
<evidence type="ECO:0000256" key="3">
    <source>
        <dbReference type="SAM" id="MobiDB-lite"/>
    </source>
</evidence>
<keyword evidence="2" id="KW-0175">Coiled coil</keyword>
<evidence type="ECO:0000256" key="4">
    <source>
        <dbReference type="SAM" id="SignalP"/>
    </source>
</evidence>
<dbReference type="Pfam" id="PF22633">
    <property type="entry name" value="F5_F8_type_C_2"/>
    <property type="match status" value="1"/>
</dbReference>
<accession>A0A8W8NKN3</accession>
<feature type="compositionally biased region" description="Basic residues" evidence="3">
    <location>
        <begin position="247"/>
        <end position="260"/>
    </location>
</feature>
<keyword evidence="6" id="KW-1185">Reference proteome</keyword>
<evidence type="ECO:0000313" key="5">
    <source>
        <dbReference type="EnsemblMetazoa" id="G7627.22:cds"/>
    </source>
</evidence>
<dbReference type="Gene3D" id="2.60.120.260">
    <property type="entry name" value="Galactose-binding domain-like"/>
    <property type="match status" value="1"/>
</dbReference>
<dbReference type="Proteomes" id="UP000005408">
    <property type="component" value="Unassembled WGS sequence"/>
</dbReference>
<proteinExistence type="predicted"/>
<dbReference type="GO" id="GO:0005044">
    <property type="term" value="F:scavenger receptor activity"/>
    <property type="evidence" value="ECO:0007669"/>
    <property type="project" value="InterPro"/>
</dbReference>
<evidence type="ECO:0000256" key="1">
    <source>
        <dbReference type="ARBA" id="ARBA00022536"/>
    </source>
</evidence>
<name>A0A8W8NKN3_MAGGI</name>
<sequence>MFRILAFAFVTQATAFFICEQDVIDRGFCHQQDVKIAVNINCSANMTDSLFVSVVKNRSSTDQNYNLQCRKISNELQCPGGDMKGISNAINNTLDIKFTFNNTVYAGRYLRITVFCYDRKEKDILLKPCVSGFTSSAAFYNTTTVTVRCDHLDFNYSNTPMRIKDQGGNIHGSCLKNNTCTPGCKLLSDGMHCLVPYTSGKIYQCDLDGAVYNITDIDTVLTPLPDTTTTTQRTTTVRPTGTTTRRTTVRTHGTSHKTTKSSHGSTTSLQSTGVNIMASIYVVFGLLIFFISQFVNNETIASSSSTYHNHFAPKTVDGSFDQNLSNCLHTDVNRQYRDAWLRIDLRKVYSVKSVKFWYRGDRGSPYKNTVRLRGYSLRVSNDTSVPPPESSCYNDTGIVTLPTIVEEDCERTARYIWIHQTNKGNKDEWCPMLEICEVQVFGCDVGYYGENCSDRCYHCKNNATCGIQHGDCDDSGCVNPGKQPPRCKAYIVRTVIVTEQQALVWTAVRVDSSDVSVTKLVPLVNMAASAVKVADTVNSTCYHVDGSCKAGCEAGYKASACKTPCDDGEYGQNCQYMCTGNCINGEACDKASGHCRSCVEGYQGFKCDRDIRQSPTSSDTKKNDVDDLKMNKMILENEKTQKEIQKLEEEIEVLRVRKNVLLRLQGILSELSQVATKLLKDS</sequence>
<organism evidence="5 6">
    <name type="scientific">Magallana gigas</name>
    <name type="common">Pacific oyster</name>
    <name type="synonym">Crassostrea gigas</name>
    <dbReference type="NCBI Taxonomy" id="29159"/>
    <lineage>
        <taxon>Eukaryota</taxon>
        <taxon>Metazoa</taxon>
        <taxon>Spiralia</taxon>
        <taxon>Lophotrochozoa</taxon>
        <taxon>Mollusca</taxon>
        <taxon>Bivalvia</taxon>
        <taxon>Autobranchia</taxon>
        <taxon>Pteriomorphia</taxon>
        <taxon>Ostreida</taxon>
        <taxon>Ostreoidea</taxon>
        <taxon>Ostreidae</taxon>
        <taxon>Magallana</taxon>
    </lineage>
</organism>
<dbReference type="InterPro" id="IPR008979">
    <property type="entry name" value="Galactose-bd-like_sf"/>
</dbReference>
<dbReference type="PANTHER" id="PTHR24043">
    <property type="entry name" value="SCAVENGER RECEPTOR CLASS F"/>
    <property type="match status" value="1"/>
</dbReference>
<feature type="signal peptide" evidence="4">
    <location>
        <begin position="1"/>
        <end position="15"/>
    </location>
</feature>
<keyword evidence="4" id="KW-0732">Signal</keyword>
<reference evidence="5" key="1">
    <citation type="submission" date="2022-08" db="UniProtKB">
        <authorList>
            <consortium name="EnsemblMetazoa"/>
        </authorList>
    </citation>
    <scope>IDENTIFICATION</scope>
    <source>
        <strain evidence="5">05x7-T-G4-1.051#20</strain>
    </source>
</reference>
<protein>
    <submittedName>
        <fullName evidence="5">Uncharacterized protein</fullName>
    </submittedName>
</protein>
<dbReference type="InterPro" id="IPR042635">
    <property type="entry name" value="MEGF10/SREC1/2-like"/>
</dbReference>
<feature type="chain" id="PRO_5036475458" evidence="4">
    <location>
        <begin position="16"/>
        <end position="682"/>
    </location>
</feature>
<dbReference type="EnsemblMetazoa" id="G7627.22">
    <property type="protein sequence ID" value="G7627.22:cds"/>
    <property type="gene ID" value="G7627"/>
</dbReference>
<keyword evidence="1" id="KW-0245">EGF-like domain</keyword>